<evidence type="ECO:0000313" key="1">
    <source>
        <dbReference type="EMBL" id="KYG34332.1"/>
    </source>
</evidence>
<dbReference type="STRING" id="519424.AZF04_14155"/>
<proteinExistence type="predicted"/>
<dbReference type="SUPFAM" id="SSF48371">
    <property type="entry name" value="ARM repeat"/>
    <property type="match status" value="1"/>
</dbReference>
<dbReference type="Pfam" id="PF08713">
    <property type="entry name" value="DNA_alkylation"/>
    <property type="match status" value="1"/>
</dbReference>
<dbReference type="Gene3D" id="1.25.40.290">
    <property type="entry name" value="ARM repeat domains"/>
    <property type="match status" value="1"/>
</dbReference>
<sequence length="357" mass="41706">MTSAIKDLYTKEYLEPFTSEFKKCNPSFDTETFYSLVFDDHWSSLELKQRIRHITLSLEKVARSYEETISYLMEIAPKCAGHGYLFFPDYVEVFGFSNWELSIKALKKITPYFTCEFAVRPYIEENPTKMMSILLEWSKDANEHVRRLASEGSRPRLPWAKPLAFLKIDPSPALPILEELKRDESLYVRKSVANHLNDISKDHPKLVLELCQAWKNEHKHTDWIMKHGCRTLLKQGNSEALSLFGFEDNPAIQLLSFQMDQKVSIGDRLSFSFTFENISTSPTKLRIEYKIDYLKKHGKHSKKVFQLTEKTFPTGIHSYQRNHSFIDLSTRIHYRGEHYLSLIINGQVVKHSSFFVS</sequence>
<evidence type="ECO:0000313" key="2">
    <source>
        <dbReference type="Proteomes" id="UP000075806"/>
    </source>
</evidence>
<gene>
    <name evidence="1" type="ORF">AZF04_14155</name>
</gene>
<dbReference type="InterPro" id="IPR016024">
    <property type="entry name" value="ARM-type_fold"/>
</dbReference>
<dbReference type="AlphaFoldDB" id="A0A162F2B3"/>
<dbReference type="RefSeq" id="WP_061947503.1">
    <property type="nucleotide sequence ID" value="NZ_LTAO01000002.1"/>
</dbReference>
<dbReference type="Proteomes" id="UP000075806">
    <property type="component" value="Unassembled WGS sequence"/>
</dbReference>
<name>A0A162F2B3_9BACI</name>
<dbReference type="EMBL" id="LTAO01000002">
    <property type="protein sequence ID" value="KYG34332.1"/>
    <property type="molecule type" value="Genomic_DNA"/>
</dbReference>
<keyword evidence="2" id="KW-1185">Reference proteome</keyword>
<protein>
    <submittedName>
        <fullName evidence="1">DNA alkylation repair protein</fullName>
    </submittedName>
</protein>
<dbReference type="OrthoDB" id="9797162at2"/>
<organism evidence="1 2">
    <name type="scientific">Alkalihalobacillus trypoxylicola</name>
    <dbReference type="NCBI Taxonomy" id="519424"/>
    <lineage>
        <taxon>Bacteria</taxon>
        <taxon>Bacillati</taxon>
        <taxon>Bacillota</taxon>
        <taxon>Bacilli</taxon>
        <taxon>Bacillales</taxon>
        <taxon>Bacillaceae</taxon>
        <taxon>Alkalihalobacillus</taxon>
    </lineage>
</organism>
<comment type="caution">
    <text evidence="1">The sequence shown here is derived from an EMBL/GenBank/DDBJ whole genome shotgun (WGS) entry which is preliminary data.</text>
</comment>
<dbReference type="InterPro" id="IPR014825">
    <property type="entry name" value="DNA_alkylation"/>
</dbReference>
<accession>A0A162F2B3</accession>
<reference evidence="1" key="1">
    <citation type="submission" date="2016-02" db="EMBL/GenBank/DDBJ databases">
        <title>Genome sequence of Bacillus trypoxylicola KCTC 13244(T).</title>
        <authorList>
            <person name="Jeong H."/>
            <person name="Park S.-H."/>
            <person name="Choi S.-K."/>
        </authorList>
    </citation>
    <scope>NUCLEOTIDE SEQUENCE [LARGE SCALE GENOMIC DNA]</scope>
    <source>
        <strain evidence="1">KCTC 13244</strain>
    </source>
</reference>